<dbReference type="AlphaFoldDB" id="A0A414Y5H8"/>
<evidence type="ECO:0000313" key="2">
    <source>
        <dbReference type="Proteomes" id="UP000284548"/>
    </source>
</evidence>
<comment type="caution">
    <text evidence="1">The sequence shown here is derived from an EMBL/GenBank/DDBJ whole genome shotgun (WGS) entry which is preliminary data.</text>
</comment>
<accession>A0A414Y5H8</accession>
<protein>
    <submittedName>
        <fullName evidence="1">Uncharacterized protein</fullName>
    </submittedName>
</protein>
<evidence type="ECO:0000313" key="1">
    <source>
        <dbReference type="EMBL" id="RHH81453.1"/>
    </source>
</evidence>
<sequence length="324" mass="36371">MIYKIVQGNSFKLHILVRKMDVSKEFQRLVDFDMNLATDIRVELSGCFCNTISVPVQVAGIQGNVLICDIPSTLDYGNYNVRVSWKYDGSEMVSIERNLLRIVEHNSMSNVPIGITEGEHTGLFNLRYYIVTENQSTCPISFIVDNAKFSYTINGETQIVESQENFVINGTISNGKKLEAQFMPIEGFSIGQVKVIMDGKDVTAEYYNSNTHKVFIPAVSGYVTITASGTVKASYYGASSAKNMSELNMEDLTLMEGTLVGQTLTITTTEEKPYIWFASRQPLIFNQCGFEASMNTTKLGDLYYYWSDELVAGDDNEYQIKLKE</sequence>
<reference evidence="1 2" key="1">
    <citation type="submission" date="2018-08" db="EMBL/GenBank/DDBJ databases">
        <title>A genome reference for cultivated species of the human gut microbiota.</title>
        <authorList>
            <person name="Zou Y."/>
            <person name="Xue W."/>
            <person name="Luo G."/>
        </authorList>
    </citation>
    <scope>NUCLEOTIDE SEQUENCE [LARGE SCALE GENOMIC DNA]</scope>
    <source>
        <strain evidence="1 2">AM16-54</strain>
    </source>
</reference>
<organism evidence="1 2">
    <name type="scientific">Segatella copri</name>
    <dbReference type="NCBI Taxonomy" id="165179"/>
    <lineage>
        <taxon>Bacteria</taxon>
        <taxon>Pseudomonadati</taxon>
        <taxon>Bacteroidota</taxon>
        <taxon>Bacteroidia</taxon>
        <taxon>Bacteroidales</taxon>
        <taxon>Prevotellaceae</taxon>
        <taxon>Segatella</taxon>
    </lineage>
</organism>
<name>A0A414Y5H8_9BACT</name>
<proteinExistence type="predicted"/>
<dbReference type="Proteomes" id="UP000284548">
    <property type="component" value="Unassembled WGS sequence"/>
</dbReference>
<gene>
    <name evidence="1" type="ORF">DW192_10355</name>
</gene>
<dbReference type="RefSeq" id="WP_118255148.1">
    <property type="nucleotide sequence ID" value="NZ_QRKB01000025.1"/>
</dbReference>
<dbReference type="EMBL" id="QRKB01000025">
    <property type="protein sequence ID" value="RHH81453.1"/>
    <property type="molecule type" value="Genomic_DNA"/>
</dbReference>